<dbReference type="AlphaFoldDB" id="A0A291RG03"/>
<evidence type="ECO:0000259" key="1">
    <source>
        <dbReference type="Pfam" id="PF07398"/>
    </source>
</evidence>
<evidence type="ECO:0008006" key="5">
    <source>
        <dbReference type="Google" id="ProtNLM"/>
    </source>
</evidence>
<feature type="domain" description="Mycothiol-dependent maleylpyruvate isomerase metal-binding" evidence="2">
    <location>
        <begin position="26"/>
        <end position="150"/>
    </location>
</feature>
<dbReference type="InterPro" id="IPR010872">
    <property type="entry name" value="MDMPI_C-term_domain"/>
</dbReference>
<dbReference type="Pfam" id="PF11716">
    <property type="entry name" value="MDMPI_N"/>
    <property type="match status" value="1"/>
</dbReference>
<dbReference type="Proteomes" id="UP000221961">
    <property type="component" value="Chromosome"/>
</dbReference>
<reference evidence="3 4" key="1">
    <citation type="submission" date="2017-10" db="EMBL/GenBank/DDBJ databases">
        <title>Comparative genomics between pathogenic Norcardia.</title>
        <authorList>
            <person name="Zeng L."/>
        </authorList>
    </citation>
    <scope>NUCLEOTIDE SEQUENCE [LARGE SCALE GENOMIC DNA]</scope>
    <source>
        <strain evidence="3 4">NC_YFY_NT001</strain>
    </source>
</reference>
<dbReference type="Pfam" id="PF07398">
    <property type="entry name" value="MDMPI_C"/>
    <property type="match status" value="1"/>
</dbReference>
<dbReference type="SUPFAM" id="SSF109854">
    <property type="entry name" value="DinB/YfiT-like putative metalloenzymes"/>
    <property type="match status" value="1"/>
</dbReference>
<evidence type="ECO:0000259" key="2">
    <source>
        <dbReference type="Pfam" id="PF11716"/>
    </source>
</evidence>
<proteinExistence type="predicted"/>
<dbReference type="PANTHER" id="PTHR40758">
    <property type="entry name" value="CONSERVED PROTEIN"/>
    <property type="match status" value="1"/>
</dbReference>
<gene>
    <name evidence="3" type="ORF">CRH09_10250</name>
</gene>
<organism evidence="3 4">
    <name type="scientific">Nocardia terpenica</name>
    <dbReference type="NCBI Taxonomy" id="455432"/>
    <lineage>
        <taxon>Bacteria</taxon>
        <taxon>Bacillati</taxon>
        <taxon>Actinomycetota</taxon>
        <taxon>Actinomycetes</taxon>
        <taxon>Mycobacteriales</taxon>
        <taxon>Nocardiaceae</taxon>
        <taxon>Nocardia</taxon>
    </lineage>
</organism>
<feature type="domain" description="MDMPI C-terminal" evidence="1">
    <location>
        <begin position="164"/>
        <end position="258"/>
    </location>
</feature>
<dbReference type="NCBIfam" id="TIGR03083">
    <property type="entry name" value="maleylpyruvate isomerase family mycothiol-dependent enzyme"/>
    <property type="match status" value="1"/>
</dbReference>
<dbReference type="InterPro" id="IPR034660">
    <property type="entry name" value="DinB/YfiT-like"/>
</dbReference>
<dbReference type="GO" id="GO:0046872">
    <property type="term" value="F:metal ion binding"/>
    <property type="evidence" value="ECO:0007669"/>
    <property type="project" value="InterPro"/>
</dbReference>
<dbReference type="EMBL" id="CP023778">
    <property type="protein sequence ID" value="ATL66531.1"/>
    <property type="molecule type" value="Genomic_DNA"/>
</dbReference>
<dbReference type="InterPro" id="IPR017517">
    <property type="entry name" value="Maleyloyr_isom"/>
</dbReference>
<sequence length="266" mass="28806">MWCPPESGCTTVEFVSALDAVALRRALLSETDLLGEFFRAADPAQPVPTCPGWTLADLITHVGLGHRWVAALIADRAAEPYGIDQVPDAERPPTIDATVAWLRDSARLVLAAVDATGSDVPIWTPFGAARPAEWWVRRRLHEATGHRADALLSADRPVTIDANLAADGVTEFLALLAMGSTHFQTPLDPGTSLSLHATDADATWSVRRATDTIVWTDGRLPATTTVRGPAVVVYLLLLRRISAHDPRLEVDGDPAVLDTWLRRTAF</sequence>
<dbReference type="PANTHER" id="PTHR40758:SF1">
    <property type="entry name" value="CONSERVED PROTEIN"/>
    <property type="match status" value="1"/>
</dbReference>
<dbReference type="GO" id="GO:0005886">
    <property type="term" value="C:plasma membrane"/>
    <property type="evidence" value="ECO:0007669"/>
    <property type="project" value="TreeGrafter"/>
</dbReference>
<evidence type="ECO:0000313" key="4">
    <source>
        <dbReference type="Proteomes" id="UP000221961"/>
    </source>
</evidence>
<accession>A0A291RG03</accession>
<dbReference type="KEGG" id="ntp:CRH09_10250"/>
<name>A0A291RG03_9NOCA</name>
<dbReference type="InterPro" id="IPR024344">
    <property type="entry name" value="MDMPI_metal-binding"/>
</dbReference>
<dbReference type="Gene3D" id="1.20.120.450">
    <property type="entry name" value="dinb family like domain"/>
    <property type="match status" value="1"/>
</dbReference>
<evidence type="ECO:0000313" key="3">
    <source>
        <dbReference type="EMBL" id="ATL66531.1"/>
    </source>
</evidence>
<protein>
    <recommendedName>
        <fullName evidence="5">Maleylpyruvate isomerase family mycothiol-dependent enzyme</fullName>
    </recommendedName>
</protein>